<evidence type="ECO:0000256" key="11">
    <source>
        <dbReference type="ARBA" id="ARBA00049080"/>
    </source>
</evidence>
<evidence type="ECO:0000313" key="18">
    <source>
        <dbReference type="Proteomes" id="UP000032289"/>
    </source>
</evidence>
<dbReference type="NCBIfam" id="TIGR00036">
    <property type="entry name" value="dapB"/>
    <property type="match status" value="1"/>
</dbReference>
<dbReference type="InterPro" id="IPR022663">
    <property type="entry name" value="DapB_C"/>
</dbReference>
<comment type="similarity">
    <text evidence="1">Belongs to the DapB family.</text>
</comment>
<evidence type="ECO:0000259" key="15">
    <source>
        <dbReference type="Pfam" id="PF05173"/>
    </source>
</evidence>
<evidence type="ECO:0000256" key="4">
    <source>
        <dbReference type="ARBA" id="ARBA00022857"/>
    </source>
</evidence>
<reference evidence="17" key="1">
    <citation type="journal article" date="2015" name="Microbiology (Mosc.)">
        <title>Genomics of the Weissella cibaria species with an examination of its metabolic traits.</title>
        <authorList>
            <person name="Lynch K.M."/>
            <person name="Lucid A."/>
            <person name="Arendt E.K."/>
            <person name="Sleator R.D."/>
            <person name="Lucey B."/>
            <person name="Coffey A."/>
        </authorList>
    </citation>
    <scope>NUCLEOTIDE SEQUENCE [LARGE SCALE GENOMIC DNA]</scope>
    <source>
        <strain evidence="17">AB3b</strain>
    </source>
</reference>
<keyword evidence="3" id="KW-0028">Amino-acid biosynthesis</keyword>
<keyword evidence="7" id="KW-0520">NAD</keyword>
<keyword evidence="5" id="KW-0220">Diaminopimelate biosynthesis</keyword>
<dbReference type="PANTHER" id="PTHR20836:SF0">
    <property type="entry name" value="4-HYDROXY-TETRAHYDRODIPICOLINATE REDUCTASE 1, CHLOROPLASTIC-RELATED"/>
    <property type="match status" value="1"/>
</dbReference>
<dbReference type="GO" id="GO:0009089">
    <property type="term" value="P:lysine biosynthetic process via diaminopimelate"/>
    <property type="evidence" value="ECO:0007669"/>
    <property type="project" value="UniProtKB-UniRule"/>
</dbReference>
<keyword evidence="8" id="KW-0457">Lysine biosynthesis</keyword>
<dbReference type="PROSITE" id="PS01298">
    <property type="entry name" value="DAPB"/>
    <property type="match status" value="1"/>
</dbReference>
<comment type="pathway">
    <text evidence="9">Amino-acid biosynthesis; L-lysine biosynthesis via DAP pathway; (S)-tetrahydrodipicolinate from L-aspartate: step 4/4.</text>
</comment>
<evidence type="ECO:0000256" key="8">
    <source>
        <dbReference type="ARBA" id="ARBA00023154"/>
    </source>
</evidence>
<dbReference type="InterPro" id="IPR036291">
    <property type="entry name" value="NAD(P)-bd_dom_sf"/>
</dbReference>
<sequence>MTTVFLAGGFGKMGVAIQNMLAEQADLTLVGILGRTPHEATVPVFTELDEIDVTADVWVDVTLPESAFDNATYALSHGFDLVVGTSGLAADQVSQLRHLAEKYARHAIIVPNFSLSAVLLMQFAEKAAQYFPDAEVLEIHNPNKVDSPSGTARATASRIATARKAKPVTQYRADAARGEAIDQVPVHAMRLPGYVAEEEVIFGAPGETLRLKQTSFTRESFMGGVALAIRNVTQVDGLAVGLDQLL</sequence>
<organism evidence="17 18">
    <name type="scientific">Weissella cibaria</name>
    <dbReference type="NCBI Taxonomy" id="137591"/>
    <lineage>
        <taxon>Bacteria</taxon>
        <taxon>Bacillati</taxon>
        <taxon>Bacillota</taxon>
        <taxon>Bacilli</taxon>
        <taxon>Lactobacillales</taxon>
        <taxon>Lactobacillaceae</taxon>
        <taxon>Weissella</taxon>
    </lineage>
</organism>
<keyword evidence="6 17" id="KW-0560">Oxidoreductase</keyword>
<evidence type="ECO:0000256" key="2">
    <source>
        <dbReference type="ARBA" id="ARBA00022490"/>
    </source>
</evidence>
<dbReference type="GO" id="GO:0005829">
    <property type="term" value="C:cytosol"/>
    <property type="evidence" value="ECO:0007669"/>
    <property type="project" value="TreeGrafter"/>
</dbReference>
<dbReference type="EMBL" id="JWHT01000011">
    <property type="protein sequence ID" value="KIU25448.1"/>
    <property type="molecule type" value="Genomic_DNA"/>
</dbReference>
<evidence type="ECO:0000256" key="5">
    <source>
        <dbReference type="ARBA" id="ARBA00022915"/>
    </source>
</evidence>
<dbReference type="SUPFAM" id="SSF51735">
    <property type="entry name" value="NAD(P)-binding Rossmann-fold domains"/>
    <property type="match status" value="1"/>
</dbReference>
<dbReference type="PIRSF" id="PIRSF000161">
    <property type="entry name" value="DHPR"/>
    <property type="match status" value="1"/>
</dbReference>
<dbReference type="Gene3D" id="3.40.50.720">
    <property type="entry name" value="NAD(P)-binding Rossmann-like Domain"/>
    <property type="match status" value="1"/>
</dbReference>
<dbReference type="KEGG" id="wcb:AO080_09835"/>
<reference evidence="16 19" key="2">
    <citation type="submission" date="2017-04" db="EMBL/GenBank/DDBJ databases">
        <title>Weissella cibaria strain m2 complete genome.</title>
        <authorList>
            <person name="Pan Q."/>
            <person name="Tan M."/>
            <person name="Yao F."/>
            <person name="Su S."/>
        </authorList>
    </citation>
    <scope>NUCLEOTIDE SEQUENCE [LARGE SCALE GENOMIC DNA]</scope>
    <source>
        <strain evidence="16 19">M2</strain>
    </source>
</reference>
<comment type="catalytic activity">
    <reaction evidence="11">
        <text>(S)-2,3,4,5-tetrahydrodipicolinate + NADP(+) + H2O = (2S,4S)-4-hydroxy-2,3,4,5-tetrahydrodipicolinate + NADPH + H(+)</text>
        <dbReference type="Rhea" id="RHEA:35331"/>
        <dbReference type="ChEBI" id="CHEBI:15377"/>
        <dbReference type="ChEBI" id="CHEBI:15378"/>
        <dbReference type="ChEBI" id="CHEBI:16845"/>
        <dbReference type="ChEBI" id="CHEBI:57783"/>
        <dbReference type="ChEBI" id="CHEBI:58349"/>
        <dbReference type="ChEBI" id="CHEBI:67139"/>
        <dbReference type="EC" id="1.17.1.8"/>
    </reaction>
</comment>
<comment type="catalytic activity">
    <reaction evidence="12">
        <text>(S)-2,3,4,5-tetrahydrodipicolinate + NAD(+) + H2O = (2S,4S)-4-hydroxy-2,3,4,5-tetrahydrodipicolinate + NADH + H(+)</text>
        <dbReference type="Rhea" id="RHEA:35323"/>
        <dbReference type="ChEBI" id="CHEBI:15377"/>
        <dbReference type="ChEBI" id="CHEBI:15378"/>
        <dbReference type="ChEBI" id="CHEBI:16845"/>
        <dbReference type="ChEBI" id="CHEBI:57540"/>
        <dbReference type="ChEBI" id="CHEBI:57945"/>
        <dbReference type="ChEBI" id="CHEBI:67139"/>
        <dbReference type="EC" id="1.17.1.8"/>
    </reaction>
</comment>
<name>A0A0D1JW51_9LACO</name>
<evidence type="ECO:0000313" key="19">
    <source>
        <dbReference type="Proteomes" id="UP000244870"/>
    </source>
</evidence>
<dbReference type="Pfam" id="PF01113">
    <property type="entry name" value="DapB_N"/>
    <property type="match status" value="1"/>
</dbReference>
<dbReference type="PATRIC" id="fig|137591.24.peg.345"/>
<dbReference type="RefSeq" id="WP_043940661.1">
    <property type="nucleotide sequence ID" value="NZ_CP012873.1"/>
</dbReference>
<dbReference type="Proteomes" id="UP000032289">
    <property type="component" value="Unassembled WGS sequence"/>
</dbReference>
<gene>
    <name evidence="17" type="primary">dapB</name>
    <name evidence="17" type="ORF">ab3b_00353</name>
    <name evidence="16" type="ORF">B6254_0807</name>
</gene>
<keyword evidence="2" id="KW-0963">Cytoplasm</keyword>
<dbReference type="GO" id="GO:0008839">
    <property type="term" value="F:4-hydroxy-tetrahydrodipicolinate reductase"/>
    <property type="evidence" value="ECO:0007669"/>
    <property type="project" value="UniProtKB-UniRule"/>
</dbReference>
<dbReference type="OrthoDB" id="9790352at2"/>
<evidence type="ECO:0000256" key="1">
    <source>
        <dbReference type="ARBA" id="ARBA00006642"/>
    </source>
</evidence>
<evidence type="ECO:0000256" key="9">
    <source>
        <dbReference type="ARBA" id="ARBA00037922"/>
    </source>
</evidence>
<evidence type="ECO:0000256" key="12">
    <source>
        <dbReference type="ARBA" id="ARBA00049396"/>
    </source>
</evidence>
<dbReference type="EC" id="1.17.1.8" evidence="10 13"/>
<evidence type="ECO:0000256" key="13">
    <source>
        <dbReference type="NCBIfam" id="TIGR00036"/>
    </source>
</evidence>
<dbReference type="Gene3D" id="3.30.360.10">
    <property type="entry name" value="Dihydrodipicolinate Reductase, domain 2"/>
    <property type="match status" value="1"/>
</dbReference>
<dbReference type="AlphaFoldDB" id="A0A0D1JW51"/>
<evidence type="ECO:0000313" key="16">
    <source>
        <dbReference type="EMBL" id="AWF95214.1"/>
    </source>
</evidence>
<evidence type="ECO:0000256" key="10">
    <source>
        <dbReference type="ARBA" id="ARBA00038983"/>
    </source>
</evidence>
<keyword evidence="4" id="KW-0521">NADP</keyword>
<evidence type="ECO:0000256" key="3">
    <source>
        <dbReference type="ARBA" id="ARBA00022605"/>
    </source>
</evidence>
<dbReference type="GO" id="GO:0019877">
    <property type="term" value="P:diaminopimelate biosynthetic process"/>
    <property type="evidence" value="ECO:0007669"/>
    <property type="project" value="UniProtKB-KW"/>
</dbReference>
<dbReference type="InterPro" id="IPR000846">
    <property type="entry name" value="DapB_N"/>
</dbReference>
<dbReference type="SUPFAM" id="SSF55347">
    <property type="entry name" value="Glyceraldehyde-3-phosphate dehydrogenase-like, C-terminal domain"/>
    <property type="match status" value="1"/>
</dbReference>
<accession>A0A0D1JW51</accession>
<dbReference type="PANTHER" id="PTHR20836">
    <property type="entry name" value="DIHYDRODIPICOLINATE REDUCTASE"/>
    <property type="match status" value="1"/>
</dbReference>
<evidence type="ECO:0000313" key="17">
    <source>
        <dbReference type="EMBL" id="KIU25448.1"/>
    </source>
</evidence>
<dbReference type="Pfam" id="PF05173">
    <property type="entry name" value="DapB_C"/>
    <property type="match status" value="1"/>
</dbReference>
<feature type="domain" description="Dihydrodipicolinate reductase C-terminal" evidence="15">
    <location>
        <begin position="117"/>
        <end position="245"/>
    </location>
</feature>
<dbReference type="InterPro" id="IPR022664">
    <property type="entry name" value="DapB_N_CS"/>
</dbReference>
<evidence type="ECO:0000259" key="14">
    <source>
        <dbReference type="Pfam" id="PF01113"/>
    </source>
</evidence>
<dbReference type="Proteomes" id="UP000244870">
    <property type="component" value="Chromosome"/>
</dbReference>
<evidence type="ECO:0000256" key="7">
    <source>
        <dbReference type="ARBA" id="ARBA00023027"/>
    </source>
</evidence>
<dbReference type="InterPro" id="IPR023940">
    <property type="entry name" value="DHDPR_bac"/>
</dbReference>
<protein>
    <recommendedName>
        <fullName evidence="10 13">4-hydroxy-tetrahydrodipicolinate reductase</fullName>
        <ecNumber evidence="10 13">1.17.1.8</ecNumber>
    </recommendedName>
</protein>
<feature type="domain" description="Dihydrodipicolinate reductase N-terminal" evidence="14">
    <location>
        <begin position="4"/>
        <end position="113"/>
    </location>
</feature>
<dbReference type="CDD" id="cd02274">
    <property type="entry name" value="DHDPR_N"/>
    <property type="match status" value="1"/>
</dbReference>
<proteinExistence type="inferred from homology"/>
<evidence type="ECO:0000256" key="6">
    <source>
        <dbReference type="ARBA" id="ARBA00023002"/>
    </source>
</evidence>
<dbReference type="FunFam" id="3.30.360.10:FF:000009">
    <property type="entry name" value="4-hydroxy-tetrahydrodipicolinate reductase"/>
    <property type="match status" value="1"/>
</dbReference>
<dbReference type="EMBL" id="CP020928">
    <property type="protein sequence ID" value="AWF95214.1"/>
    <property type="molecule type" value="Genomic_DNA"/>
</dbReference>